<evidence type="ECO:0000259" key="1">
    <source>
        <dbReference type="Pfam" id="PF13349"/>
    </source>
</evidence>
<sequence>MPVYATPEPISATIELSAGDVQIVATDRADTLVEVRPTDASDDSDVTAARQTRVDYADGVLTVRGPRSRALDFSRKSRSVDVLVELPTGSQVHATLSAADVRSTGVLAQCRLTTSVGHFRLDRTGPLHLRTSGGHVSVDAVDGDAEVSTGTGSVRIGSVTGAAVVENSNGDTEIGSVTGELRVRSANGAIAVDRAGARVEARTSNGGIRVGGAAGGAVTLQTATGDLEIGVAEGTTAWLDLTTGHGRVRNELDDTGRAPDPSARTVEVRARTSFGDITVHRS</sequence>
<feature type="domain" description="DUF4097" evidence="1">
    <location>
        <begin position="14"/>
        <end position="231"/>
    </location>
</feature>
<evidence type="ECO:0000313" key="2">
    <source>
        <dbReference type="EMBL" id="MBW0129870.1"/>
    </source>
</evidence>
<keyword evidence="3" id="KW-1185">Reference proteome</keyword>
<dbReference type="EMBL" id="JADQDF010000001">
    <property type="protein sequence ID" value="MBW0129870.1"/>
    <property type="molecule type" value="Genomic_DNA"/>
</dbReference>
<accession>A0ABS6UCA5</accession>
<dbReference type="InterPro" id="IPR025164">
    <property type="entry name" value="Toastrack_DUF4097"/>
</dbReference>
<reference evidence="2 3" key="1">
    <citation type="submission" date="2020-11" db="EMBL/GenBank/DDBJ databases">
        <title>Pseudonocardia abyssalis sp. nov. and Pseudonocardia oceani sp. nov., description and phylogenomic analysis of two novel actinomycetes isolated from the deep Southern Ocean.</title>
        <authorList>
            <person name="Parra J."/>
        </authorList>
    </citation>
    <scope>NUCLEOTIDE SEQUENCE [LARGE SCALE GENOMIC DNA]</scope>
    <source>
        <strain evidence="3">KRD185</strain>
    </source>
</reference>
<evidence type="ECO:0000313" key="3">
    <source>
        <dbReference type="Proteomes" id="UP000694300"/>
    </source>
</evidence>
<protein>
    <submittedName>
        <fullName evidence="2">DUF4097 family beta strand repeat protein</fullName>
    </submittedName>
</protein>
<organism evidence="2 3">
    <name type="scientific">Pseudonocardia oceani</name>
    <dbReference type="NCBI Taxonomy" id="2792013"/>
    <lineage>
        <taxon>Bacteria</taxon>
        <taxon>Bacillati</taxon>
        <taxon>Actinomycetota</taxon>
        <taxon>Actinomycetes</taxon>
        <taxon>Pseudonocardiales</taxon>
        <taxon>Pseudonocardiaceae</taxon>
        <taxon>Pseudonocardia</taxon>
    </lineage>
</organism>
<dbReference type="Pfam" id="PF13349">
    <property type="entry name" value="DUF4097"/>
    <property type="match status" value="1"/>
</dbReference>
<dbReference type="RefSeq" id="WP_218589059.1">
    <property type="nucleotide sequence ID" value="NZ_JADQDE010000061.1"/>
</dbReference>
<name>A0ABS6UCA5_9PSEU</name>
<comment type="caution">
    <text evidence="2">The sequence shown here is derived from an EMBL/GenBank/DDBJ whole genome shotgun (WGS) entry which is preliminary data.</text>
</comment>
<gene>
    <name evidence="2" type="ORF">I4I82_19585</name>
</gene>
<dbReference type="Proteomes" id="UP000694300">
    <property type="component" value="Unassembled WGS sequence"/>
</dbReference>
<proteinExistence type="predicted"/>